<dbReference type="InterPro" id="IPR010778">
    <property type="entry name" value="DUF1368"/>
</dbReference>
<organism evidence="1">
    <name type="scientific">Dasya binghamiae</name>
    <dbReference type="NCBI Taxonomy" id="1896963"/>
    <lineage>
        <taxon>Eukaryota</taxon>
        <taxon>Rhodophyta</taxon>
        <taxon>Florideophyceae</taxon>
        <taxon>Rhodymeniophycidae</taxon>
        <taxon>Ceramiales</taxon>
        <taxon>Dasyaceae</taxon>
        <taxon>Dasya</taxon>
    </lineage>
</organism>
<reference evidence="1" key="1">
    <citation type="journal article" date="2016" name="Mitochondrial DNA Part B Resour">
        <title>Organellar genome analysis of the marine red alga Dasya binghamiae (Dasyaceae, Rhodophyta) reveals an uncharacteristic florideophyte mitogenome structure.</title>
        <authorList>
            <person name="Tamayo D.A."/>
            <person name="Hughey J.R."/>
        </authorList>
    </citation>
    <scope>NUCLEOTIDE SEQUENCE</scope>
</reference>
<dbReference type="RefSeq" id="YP_009295224.1">
    <property type="nucleotide sequence ID" value="NC_031161.1"/>
</dbReference>
<dbReference type="Pfam" id="PF07112">
    <property type="entry name" value="DUF1368"/>
    <property type="match status" value="1"/>
</dbReference>
<proteinExistence type="predicted"/>
<gene>
    <name evidence="1" type="primary">orf4</name>
</gene>
<dbReference type="EMBL" id="KX247284">
    <property type="protein sequence ID" value="AOH77236.1"/>
    <property type="molecule type" value="Genomic_DNA"/>
</dbReference>
<evidence type="ECO:0000313" key="1">
    <source>
        <dbReference type="EMBL" id="AOH77236.1"/>
    </source>
</evidence>
<name>A0A1C8XRX2_9FLOR</name>
<dbReference type="AlphaFoldDB" id="A0A1C8XRX2"/>
<sequence>MNNYTYKQIKENNCAYSLKMKKIDKSNIIKICNTMNIFHIGRTLKKMEYENSKADNYLKATISNSLNQTDFRYYMEILFQYIDQVKKFSDMSLAQNKFLTININLIFKNLNMSNGGKSYYHFQKSLNKLSDVTLNYDKKITLDGLCSIHKESLISYRILYKNSRKIGKNDALNSWRKLAIKMHPIILDMYKDATYNYSLFNQNSYNKIVSDKLKLLYYYFCCLTVPEGHLITLTINDLLLLWPKSNLRQLISQRKQEIVQLLKDFVNLNSELDDLDINLNYQKSEIIGIKIKKCQLRLI</sequence>
<protein>
    <submittedName>
        <fullName evidence="1">Uncharacterized protein</fullName>
    </submittedName>
</protein>
<keyword evidence="1" id="KW-0934">Plastid</keyword>
<accession>A0A1C8XRX2</accession>
<geneLocation type="plastid" evidence="1"/>
<dbReference type="GeneID" id="29071489"/>